<dbReference type="Pfam" id="PF07679">
    <property type="entry name" value="I-set"/>
    <property type="match status" value="2"/>
</dbReference>
<dbReference type="STRING" id="407821.A0A087UQG7"/>
<keyword evidence="6" id="KW-1185">Reference proteome</keyword>
<dbReference type="FunFam" id="2.60.40.10:FF:000097">
    <property type="entry name" value="Bent, isoform F"/>
    <property type="match status" value="2"/>
</dbReference>
<dbReference type="Proteomes" id="UP000054359">
    <property type="component" value="Unassembled WGS sequence"/>
</dbReference>
<evidence type="ECO:0000256" key="3">
    <source>
        <dbReference type="ARBA" id="ARBA00023319"/>
    </source>
</evidence>
<dbReference type="SMART" id="SM00408">
    <property type="entry name" value="IGc2"/>
    <property type="match status" value="2"/>
</dbReference>
<accession>A0A087UQG7</accession>
<dbReference type="InterPro" id="IPR050958">
    <property type="entry name" value="Cell_Adh-Cytoskel_Orgn"/>
</dbReference>
<proteinExistence type="predicted"/>
<evidence type="ECO:0000259" key="4">
    <source>
        <dbReference type="PROSITE" id="PS50835"/>
    </source>
</evidence>
<dbReference type="PANTHER" id="PTHR45080">
    <property type="entry name" value="CONTACTIN 5"/>
    <property type="match status" value="1"/>
</dbReference>
<feature type="domain" description="Ig-like" evidence="4">
    <location>
        <begin position="112"/>
        <end position="204"/>
    </location>
</feature>
<dbReference type="Gene3D" id="2.60.40.10">
    <property type="entry name" value="Immunoglobulins"/>
    <property type="match status" value="2"/>
</dbReference>
<dbReference type="InterPro" id="IPR013098">
    <property type="entry name" value="Ig_I-set"/>
</dbReference>
<dbReference type="GO" id="GO:0005886">
    <property type="term" value="C:plasma membrane"/>
    <property type="evidence" value="ECO:0007669"/>
    <property type="project" value="TreeGrafter"/>
</dbReference>
<evidence type="ECO:0000256" key="1">
    <source>
        <dbReference type="ARBA" id="ARBA00022729"/>
    </source>
</evidence>
<dbReference type="InterPro" id="IPR007110">
    <property type="entry name" value="Ig-like_dom"/>
</dbReference>
<dbReference type="AlphaFoldDB" id="A0A087UQG7"/>
<sequence length="207" mass="22679">MGDKKAPVFKKKPAIRQEEDGDRLLFECIIEANPTPTISWFRDEKPVAAQGRFKIKCDRKGDDYHCALVIDDVEEEDGGKYKVTATNNLGESSATINLNFDTEEDEEEEGLPVFTGKPVIKQSPDFNSIIFECNLTADPKPTLQWFHNGKPISEGGRYKSLLKATSSGFLATLEIAQVGSADGGEYKVIAKNSVGEGSAAINLNFEG</sequence>
<dbReference type="SMART" id="SM00409">
    <property type="entry name" value="IG"/>
    <property type="match status" value="2"/>
</dbReference>
<dbReference type="InterPro" id="IPR036179">
    <property type="entry name" value="Ig-like_dom_sf"/>
</dbReference>
<dbReference type="PROSITE" id="PS50835">
    <property type="entry name" value="IG_LIKE"/>
    <property type="match status" value="2"/>
</dbReference>
<feature type="non-terminal residue" evidence="5">
    <location>
        <position position="207"/>
    </location>
</feature>
<reference evidence="5 6" key="1">
    <citation type="submission" date="2013-11" db="EMBL/GenBank/DDBJ databases">
        <title>Genome sequencing of Stegodyphus mimosarum.</title>
        <authorList>
            <person name="Bechsgaard J."/>
        </authorList>
    </citation>
    <scope>NUCLEOTIDE SEQUENCE [LARGE SCALE GENOMIC DNA]</scope>
</reference>
<dbReference type="EMBL" id="KK121026">
    <property type="protein sequence ID" value="KFM79606.1"/>
    <property type="molecule type" value="Genomic_DNA"/>
</dbReference>
<dbReference type="PANTHER" id="PTHR45080:SF8">
    <property type="entry name" value="IG-LIKE DOMAIN-CONTAINING PROTEIN"/>
    <property type="match status" value="1"/>
</dbReference>
<keyword evidence="1" id="KW-0732">Signal</keyword>
<evidence type="ECO:0000313" key="5">
    <source>
        <dbReference type="EMBL" id="KFM79606.1"/>
    </source>
</evidence>
<dbReference type="InterPro" id="IPR003598">
    <property type="entry name" value="Ig_sub2"/>
</dbReference>
<evidence type="ECO:0000313" key="6">
    <source>
        <dbReference type="Proteomes" id="UP000054359"/>
    </source>
</evidence>
<dbReference type="GO" id="GO:0007156">
    <property type="term" value="P:homophilic cell adhesion via plasma membrane adhesion molecules"/>
    <property type="evidence" value="ECO:0007669"/>
    <property type="project" value="TreeGrafter"/>
</dbReference>
<gene>
    <name evidence="5" type="ORF">X975_09574</name>
</gene>
<dbReference type="SUPFAM" id="SSF48726">
    <property type="entry name" value="Immunoglobulin"/>
    <property type="match status" value="2"/>
</dbReference>
<organism evidence="5 6">
    <name type="scientific">Stegodyphus mimosarum</name>
    <name type="common">African social velvet spider</name>
    <dbReference type="NCBI Taxonomy" id="407821"/>
    <lineage>
        <taxon>Eukaryota</taxon>
        <taxon>Metazoa</taxon>
        <taxon>Ecdysozoa</taxon>
        <taxon>Arthropoda</taxon>
        <taxon>Chelicerata</taxon>
        <taxon>Arachnida</taxon>
        <taxon>Araneae</taxon>
        <taxon>Araneomorphae</taxon>
        <taxon>Entelegynae</taxon>
        <taxon>Eresoidea</taxon>
        <taxon>Eresidae</taxon>
        <taxon>Stegodyphus</taxon>
    </lineage>
</organism>
<dbReference type="InterPro" id="IPR003599">
    <property type="entry name" value="Ig_sub"/>
</dbReference>
<name>A0A087UQG7_STEMI</name>
<dbReference type="OrthoDB" id="504170at2759"/>
<dbReference type="OMA" id="MEFRCKS"/>
<keyword evidence="3" id="KW-0393">Immunoglobulin domain</keyword>
<dbReference type="InterPro" id="IPR013783">
    <property type="entry name" value="Ig-like_fold"/>
</dbReference>
<keyword evidence="2" id="KW-1015">Disulfide bond</keyword>
<evidence type="ECO:0000256" key="2">
    <source>
        <dbReference type="ARBA" id="ARBA00023157"/>
    </source>
</evidence>
<protein>
    <submittedName>
        <fullName evidence="5">Twitchin</fullName>
    </submittedName>
</protein>
<feature type="domain" description="Ig-like" evidence="4">
    <location>
        <begin position="7"/>
        <end position="99"/>
    </location>
</feature>